<feature type="region of interest" description="Disordered" evidence="6">
    <location>
        <begin position="1"/>
        <end position="30"/>
    </location>
</feature>
<evidence type="ECO:0000256" key="7">
    <source>
        <dbReference type="SAM" id="Phobius"/>
    </source>
</evidence>
<feature type="transmembrane region" description="Helical" evidence="7">
    <location>
        <begin position="170"/>
        <end position="191"/>
    </location>
</feature>
<dbReference type="RefSeq" id="XP_030836924.1">
    <property type="nucleotide sequence ID" value="XM_030981064.1"/>
</dbReference>
<evidence type="ECO:0000256" key="4">
    <source>
        <dbReference type="ARBA" id="ARBA00022989"/>
    </source>
</evidence>
<dbReference type="PANTHER" id="PTHR12841">
    <property type="entry name" value="PROTEIN UNC-50 HOMOLOG"/>
    <property type="match status" value="1"/>
</dbReference>
<evidence type="ECO:0000313" key="9">
    <source>
        <dbReference type="Proteomes" id="UP000007110"/>
    </source>
</evidence>
<dbReference type="OrthoDB" id="10027013at2759"/>
<dbReference type="GO" id="GO:0000139">
    <property type="term" value="C:Golgi membrane"/>
    <property type="evidence" value="ECO:0000318"/>
    <property type="project" value="GO_Central"/>
</dbReference>
<comment type="subcellular location">
    <subcellularLocation>
        <location evidence="1">Membrane</location>
        <topology evidence="1">Multi-pass membrane protein</topology>
    </subcellularLocation>
</comment>
<organism evidence="8 9">
    <name type="scientific">Strongylocentrotus purpuratus</name>
    <name type="common">Purple sea urchin</name>
    <dbReference type="NCBI Taxonomy" id="7668"/>
    <lineage>
        <taxon>Eukaryota</taxon>
        <taxon>Metazoa</taxon>
        <taxon>Echinodermata</taxon>
        <taxon>Eleutherozoa</taxon>
        <taxon>Echinozoa</taxon>
        <taxon>Echinoidea</taxon>
        <taxon>Euechinoidea</taxon>
        <taxon>Echinacea</taxon>
        <taxon>Camarodonta</taxon>
        <taxon>Echinidea</taxon>
        <taxon>Strongylocentrotidae</taxon>
        <taxon>Strongylocentrotus</taxon>
    </lineage>
</organism>
<feature type="transmembrane region" description="Helical" evidence="7">
    <location>
        <begin position="92"/>
        <end position="114"/>
    </location>
</feature>
<dbReference type="GeneID" id="579905"/>
<dbReference type="RefSeq" id="XP_030836925.1">
    <property type="nucleotide sequence ID" value="XM_030981065.1"/>
</dbReference>
<feature type="compositionally biased region" description="Low complexity" evidence="6">
    <location>
        <begin position="1"/>
        <end position="12"/>
    </location>
</feature>
<reference evidence="8" key="2">
    <citation type="submission" date="2021-01" db="UniProtKB">
        <authorList>
            <consortium name="EnsemblMetazoa"/>
        </authorList>
    </citation>
    <scope>IDENTIFICATION</scope>
</reference>
<dbReference type="AlphaFoldDB" id="A0A7M7SWQ3"/>
<dbReference type="Pfam" id="PF05216">
    <property type="entry name" value="UNC-50"/>
    <property type="match status" value="1"/>
</dbReference>
<dbReference type="FunCoup" id="A0A7M7SWQ3">
    <property type="interactions" value="2498"/>
</dbReference>
<feature type="transmembrane region" description="Helical" evidence="7">
    <location>
        <begin position="232"/>
        <end position="254"/>
    </location>
</feature>
<sequence>MLSSVITTHSPHSSPPTSPTGIGPTSPRTEAHMSAQAKRQKYLRRILHFRQMDFEFAMWQMIYLLVAPQKVYRNFQYRKQTKNQFARDDPAFLVLLSVCLCASSVGFAFVLGLSFVGFLKFLLWVVCIDCISVGLCIATALWFITNRYLLISHRGQDVEWGYAFDVHLNAFFPILIILHVFQLILYMPIINRDSFLSTFFGDTLWLIAIGYYIYITFLGYSALPFLKRTVVLLYPPCVTLFCLYVLSVILNWNISRTVMHFYRYRVN</sequence>
<dbReference type="EnsemblMetazoa" id="XM_030981064">
    <property type="protein sequence ID" value="XP_030836924"/>
    <property type="gene ID" value="LOC579905"/>
</dbReference>
<dbReference type="InterPro" id="IPR007881">
    <property type="entry name" value="UNC-50"/>
</dbReference>
<name>A0A7M7SWQ3_STRPU</name>
<keyword evidence="4 7" id="KW-1133">Transmembrane helix</keyword>
<reference evidence="9" key="1">
    <citation type="submission" date="2015-02" db="EMBL/GenBank/DDBJ databases">
        <title>Genome sequencing for Strongylocentrotus purpuratus.</title>
        <authorList>
            <person name="Murali S."/>
            <person name="Liu Y."/>
            <person name="Vee V."/>
            <person name="English A."/>
            <person name="Wang M."/>
            <person name="Skinner E."/>
            <person name="Han Y."/>
            <person name="Muzny D.M."/>
            <person name="Worley K.C."/>
            <person name="Gibbs R.A."/>
        </authorList>
    </citation>
    <scope>NUCLEOTIDE SEQUENCE</scope>
</reference>
<dbReference type="Proteomes" id="UP000007110">
    <property type="component" value="Unassembled WGS sequence"/>
</dbReference>
<protein>
    <recommendedName>
        <fullName evidence="10">Protein unc-50 homolog</fullName>
    </recommendedName>
</protein>
<evidence type="ECO:0000256" key="2">
    <source>
        <dbReference type="ARBA" id="ARBA00006293"/>
    </source>
</evidence>
<proteinExistence type="inferred from homology"/>
<evidence type="ECO:0000256" key="5">
    <source>
        <dbReference type="ARBA" id="ARBA00023136"/>
    </source>
</evidence>
<evidence type="ECO:0000313" key="8">
    <source>
        <dbReference type="EnsemblMetazoa" id="XP_030836925"/>
    </source>
</evidence>
<keyword evidence="5 7" id="KW-0472">Membrane</keyword>
<dbReference type="EnsemblMetazoa" id="XM_030981065">
    <property type="protein sequence ID" value="XP_030836925"/>
    <property type="gene ID" value="LOC579905"/>
</dbReference>
<keyword evidence="3 7" id="KW-0812">Transmembrane</keyword>
<evidence type="ECO:0008006" key="10">
    <source>
        <dbReference type="Google" id="ProtNLM"/>
    </source>
</evidence>
<keyword evidence="9" id="KW-1185">Reference proteome</keyword>
<dbReference type="KEGG" id="spu:579905"/>
<dbReference type="InParanoid" id="A0A7M7SWQ3"/>
<accession>A0A7M7SWQ3</accession>
<dbReference type="OMA" id="YRNFMYR"/>
<dbReference type="CTD" id="25972"/>
<dbReference type="PANTHER" id="PTHR12841:SF6">
    <property type="entry name" value="PROTEIN UNC-50 HOMOLOG"/>
    <property type="match status" value="1"/>
</dbReference>
<feature type="transmembrane region" description="Helical" evidence="7">
    <location>
        <begin position="203"/>
        <end position="226"/>
    </location>
</feature>
<evidence type="ECO:0000256" key="6">
    <source>
        <dbReference type="SAM" id="MobiDB-lite"/>
    </source>
</evidence>
<feature type="transmembrane region" description="Helical" evidence="7">
    <location>
        <begin position="121"/>
        <end position="144"/>
    </location>
</feature>
<evidence type="ECO:0000256" key="3">
    <source>
        <dbReference type="ARBA" id="ARBA00022692"/>
    </source>
</evidence>
<evidence type="ECO:0000256" key="1">
    <source>
        <dbReference type="ARBA" id="ARBA00004141"/>
    </source>
</evidence>
<comment type="similarity">
    <text evidence="2">Belongs to the unc-50 family.</text>
</comment>